<dbReference type="Pfam" id="PF02482">
    <property type="entry name" value="Ribosomal_S30AE"/>
    <property type="match status" value="1"/>
</dbReference>
<dbReference type="OrthoDB" id="9808702at2"/>
<accession>A0A0N8H420</accession>
<dbReference type="CDD" id="cd00552">
    <property type="entry name" value="RaiA"/>
    <property type="match status" value="1"/>
</dbReference>
<proteinExistence type="predicted"/>
<dbReference type="Gene3D" id="3.30.160.100">
    <property type="entry name" value="Ribosome hibernation promotion factor-like"/>
    <property type="match status" value="1"/>
</dbReference>
<dbReference type="InterPro" id="IPR003489">
    <property type="entry name" value="RHF/RaiA"/>
</dbReference>
<reference evidence="1 2" key="1">
    <citation type="submission" date="2015-09" db="EMBL/GenBank/DDBJ databases">
        <title>Genome sequence of the marine flavobacterium Croceitalea dokdonensis DOKDO 023 that contains proton- and sodium-pumping rhodopsins.</title>
        <authorList>
            <person name="Kwon S.-K."/>
            <person name="Lee H.K."/>
            <person name="Kwak M.-J."/>
            <person name="Kim J.F."/>
        </authorList>
    </citation>
    <scope>NUCLEOTIDE SEQUENCE [LARGE SCALE GENOMIC DNA]</scope>
    <source>
        <strain evidence="1 2">DOKDO 023</strain>
    </source>
</reference>
<name>A0A0N8H420_9FLAO</name>
<keyword evidence="2" id="KW-1185">Reference proteome</keyword>
<dbReference type="SUPFAM" id="SSF69754">
    <property type="entry name" value="Ribosome binding protein Y (YfiA homologue)"/>
    <property type="match status" value="1"/>
</dbReference>
<evidence type="ECO:0000313" key="2">
    <source>
        <dbReference type="Proteomes" id="UP000050280"/>
    </source>
</evidence>
<dbReference type="AlphaFoldDB" id="A0A0N8H420"/>
<evidence type="ECO:0008006" key="3">
    <source>
        <dbReference type="Google" id="ProtNLM"/>
    </source>
</evidence>
<dbReference type="STRING" id="1300341.I595_1797"/>
<evidence type="ECO:0000313" key="1">
    <source>
        <dbReference type="EMBL" id="KPM32148.1"/>
    </source>
</evidence>
<dbReference type="NCBIfam" id="TIGR00741">
    <property type="entry name" value="yfiA"/>
    <property type="match status" value="1"/>
</dbReference>
<protein>
    <recommendedName>
        <fullName evidence="3">Ribosomal subunit interface protein</fullName>
    </recommendedName>
</protein>
<sequence>MQIIFEYHDVSASDRLEALAKEKLQELQTKFNFVHRADVFFKTQNRSDDAEQICDIRLSMPGPRLFASTNAKTFVAAISETINDLEDQLRKQKEKMGAR</sequence>
<dbReference type="Proteomes" id="UP000050280">
    <property type="component" value="Unassembled WGS sequence"/>
</dbReference>
<dbReference type="RefSeq" id="WP_054558941.1">
    <property type="nucleotide sequence ID" value="NZ_LDJX01000003.1"/>
</dbReference>
<dbReference type="EMBL" id="LDJX01000003">
    <property type="protein sequence ID" value="KPM32148.1"/>
    <property type="molecule type" value="Genomic_DNA"/>
</dbReference>
<organism evidence="1 2">
    <name type="scientific">Croceitalea dokdonensis DOKDO 023</name>
    <dbReference type="NCBI Taxonomy" id="1300341"/>
    <lineage>
        <taxon>Bacteria</taxon>
        <taxon>Pseudomonadati</taxon>
        <taxon>Bacteroidota</taxon>
        <taxon>Flavobacteriia</taxon>
        <taxon>Flavobacteriales</taxon>
        <taxon>Flavobacteriaceae</taxon>
        <taxon>Croceitalea</taxon>
    </lineage>
</organism>
<dbReference type="PATRIC" id="fig|1300341.3.peg.1981"/>
<dbReference type="InterPro" id="IPR036567">
    <property type="entry name" value="RHF-like"/>
</dbReference>
<gene>
    <name evidence="1" type="ORF">I595_1797</name>
</gene>
<comment type="caution">
    <text evidence="1">The sequence shown here is derived from an EMBL/GenBank/DDBJ whole genome shotgun (WGS) entry which is preliminary data.</text>
</comment>